<dbReference type="PANTHER" id="PTHR36435:SF1">
    <property type="entry name" value="CAAX AMINO TERMINAL PROTEASE FAMILY PROTEIN"/>
    <property type="match status" value="1"/>
</dbReference>
<keyword evidence="3" id="KW-0378">Hydrolase</keyword>
<gene>
    <name evidence="3" type="ORF">ACFSUB_06630</name>
</gene>
<evidence type="ECO:0000256" key="1">
    <source>
        <dbReference type="SAM" id="Phobius"/>
    </source>
</evidence>
<name>A0ABW5SZJ6_9BACI</name>
<dbReference type="InterPro" id="IPR052710">
    <property type="entry name" value="CAAX_protease"/>
</dbReference>
<keyword evidence="1" id="KW-0812">Transmembrane</keyword>
<dbReference type="InterPro" id="IPR003675">
    <property type="entry name" value="Rce1/LyrA-like_dom"/>
</dbReference>
<feature type="transmembrane region" description="Helical" evidence="1">
    <location>
        <begin position="53"/>
        <end position="74"/>
    </location>
</feature>
<accession>A0ABW5SZJ6</accession>
<dbReference type="GO" id="GO:0016787">
    <property type="term" value="F:hydrolase activity"/>
    <property type="evidence" value="ECO:0007669"/>
    <property type="project" value="UniProtKB-KW"/>
</dbReference>
<dbReference type="PANTHER" id="PTHR36435">
    <property type="entry name" value="SLR1288 PROTEIN"/>
    <property type="match status" value="1"/>
</dbReference>
<evidence type="ECO:0000313" key="4">
    <source>
        <dbReference type="Proteomes" id="UP001597520"/>
    </source>
</evidence>
<keyword evidence="1" id="KW-0472">Membrane</keyword>
<sequence>MKEQTAISDDLPLKTIWKSFAFLAAAAVILILLFYGPEYFWNLWSLDNAVQETAAGAGAGILFAGVVTGLYRVSAIKLPDNLYIRLIERLAAKKYGLFTIAVGAGVSEEMLFRGAFLGIAAGYTGETAALLLVSLLFMALHIPQYKGNMLIHVIVFMMGAVLGLLFLRTGALWAPIAAHAVYNAALTWLMRKRQTAAGT</sequence>
<evidence type="ECO:0000313" key="3">
    <source>
        <dbReference type="EMBL" id="MFD2705138.1"/>
    </source>
</evidence>
<dbReference type="EMBL" id="JBHUML010000002">
    <property type="protein sequence ID" value="MFD2705138.1"/>
    <property type="molecule type" value="Genomic_DNA"/>
</dbReference>
<dbReference type="Proteomes" id="UP001597520">
    <property type="component" value="Unassembled WGS sequence"/>
</dbReference>
<feature type="transmembrane region" description="Helical" evidence="1">
    <location>
        <begin position="122"/>
        <end position="142"/>
    </location>
</feature>
<feature type="transmembrane region" description="Helical" evidence="1">
    <location>
        <begin position="172"/>
        <end position="190"/>
    </location>
</feature>
<feature type="transmembrane region" description="Helical" evidence="1">
    <location>
        <begin position="149"/>
        <end position="166"/>
    </location>
</feature>
<dbReference type="EC" id="3.4.-.-" evidence="3"/>
<reference evidence="4" key="1">
    <citation type="journal article" date="2019" name="Int. J. Syst. Evol. Microbiol.">
        <title>The Global Catalogue of Microorganisms (GCM) 10K type strain sequencing project: providing services to taxonomists for standard genome sequencing and annotation.</title>
        <authorList>
            <consortium name="The Broad Institute Genomics Platform"/>
            <consortium name="The Broad Institute Genome Sequencing Center for Infectious Disease"/>
            <person name="Wu L."/>
            <person name="Ma J."/>
        </authorList>
    </citation>
    <scope>NUCLEOTIDE SEQUENCE [LARGE SCALE GENOMIC DNA]</scope>
    <source>
        <strain evidence="4">KCTC 33792</strain>
    </source>
</reference>
<organism evidence="3 4">
    <name type="scientific">Salibacterium lacus</name>
    <dbReference type="NCBI Taxonomy" id="1898109"/>
    <lineage>
        <taxon>Bacteria</taxon>
        <taxon>Bacillati</taxon>
        <taxon>Bacillota</taxon>
        <taxon>Bacilli</taxon>
        <taxon>Bacillales</taxon>
        <taxon>Bacillaceae</taxon>
    </lineage>
</organism>
<keyword evidence="1" id="KW-1133">Transmembrane helix</keyword>
<feature type="transmembrane region" description="Helical" evidence="1">
    <location>
        <begin position="20"/>
        <end position="41"/>
    </location>
</feature>
<feature type="domain" description="CAAX prenyl protease 2/Lysostaphin resistance protein A-like" evidence="2">
    <location>
        <begin position="97"/>
        <end position="184"/>
    </location>
</feature>
<proteinExistence type="predicted"/>
<dbReference type="RefSeq" id="WP_380712399.1">
    <property type="nucleotide sequence ID" value="NZ_JBHUML010000002.1"/>
</dbReference>
<evidence type="ECO:0000259" key="2">
    <source>
        <dbReference type="Pfam" id="PF02517"/>
    </source>
</evidence>
<comment type="caution">
    <text evidence="3">The sequence shown here is derived from an EMBL/GenBank/DDBJ whole genome shotgun (WGS) entry which is preliminary data.</text>
</comment>
<keyword evidence="4" id="KW-1185">Reference proteome</keyword>
<dbReference type="Pfam" id="PF02517">
    <property type="entry name" value="Rce1-like"/>
    <property type="match status" value="1"/>
</dbReference>
<protein>
    <submittedName>
        <fullName evidence="3">CPBP family intramembrane glutamic endopeptidase</fullName>
        <ecNumber evidence="3">3.4.-.-</ecNumber>
    </submittedName>
</protein>